<evidence type="ECO:0000313" key="1">
    <source>
        <dbReference type="EMBL" id="AAT67158.1"/>
    </source>
</evidence>
<organism evidence="1">
    <name type="scientific">Mus musculus</name>
    <name type="common">Mouse</name>
    <dbReference type="NCBI Taxonomy" id="10090"/>
    <lineage>
        <taxon>Eukaryota</taxon>
        <taxon>Metazoa</taxon>
        <taxon>Chordata</taxon>
        <taxon>Craniata</taxon>
        <taxon>Vertebrata</taxon>
        <taxon>Euteleostomi</taxon>
        <taxon>Mammalia</taxon>
        <taxon>Eutheria</taxon>
        <taxon>Euarchontoglires</taxon>
        <taxon>Glires</taxon>
        <taxon>Rodentia</taxon>
        <taxon>Myomorpha</taxon>
        <taxon>Muroidea</taxon>
        <taxon>Muridae</taxon>
        <taxon>Murinae</taxon>
        <taxon>Mus</taxon>
        <taxon>Mus</taxon>
    </lineage>
</organism>
<dbReference type="EMBL" id="AY650904">
    <property type="protein sequence ID" value="AAT67158.1"/>
    <property type="molecule type" value="mRNA"/>
</dbReference>
<evidence type="ECO:0000313" key="2">
    <source>
        <dbReference type="MGI" id="MGI:108405"/>
    </source>
</evidence>
<accession>Q6DQH2</accession>
<gene>
    <name evidence="2" type="primary">Apbb2</name>
</gene>
<proteinExistence type="evidence at transcript level"/>
<dbReference type="MGI" id="MGI:108405">
    <property type="gene designation" value="Apbb2"/>
</dbReference>
<dbReference type="AlphaFoldDB" id="Q6DQH2"/>
<sequence>MSSRRSSSCKYCEQDFRAHTQKNAATPFLAN</sequence>
<dbReference type="AGR" id="MGI:108405"/>
<dbReference type="iPTMnet" id="Q6DQH2"/>
<protein>
    <submittedName>
        <fullName evidence="1">Zinc finger-like protein ZFRA</fullName>
    </submittedName>
</protein>
<name>Q6DQH2_MOUSE</name>
<dbReference type="PhosphoSitePlus" id="Q6DQH2"/>
<reference evidence="1" key="1">
    <citation type="journal article" date="2005" name="Biochem. Biophys. Res. Commun.">
        <title>Cloning and characterization of a small-size peptide Zfra that regulates the cytotoxic function of tumor necrosis factor by interacting with JNK1.</title>
        <authorList>
            <person name="Hsu L.J."/>
            <person name="Schultz L."/>
            <person name="Mattison J."/>
            <person name="Lin Y.S."/>
            <person name="Chang N.S."/>
        </authorList>
    </citation>
    <scope>NUCLEOTIDE SEQUENCE</scope>
</reference>